<keyword evidence="5" id="KW-0573">Peptidoglycan synthesis</keyword>
<evidence type="ECO:0000256" key="8">
    <source>
        <dbReference type="PIRSR" id="PIRSR618044-2"/>
    </source>
</evidence>
<feature type="transmembrane region" description="Helical" evidence="10">
    <location>
        <begin position="407"/>
        <end position="425"/>
    </location>
</feature>
<keyword evidence="10" id="KW-0472">Membrane</keyword>
<feature type="active site" description="Proton acceptor" evidence="7">
    <location>
        <position position="72"/>
    </location>
</feature>
<evidence type="ECO:0000256" key="2">
    <source>
        <dbReference type="ARBA" id="ARBA00022729"/>
    </source>
</evidence>
<proteinExistence type="inferred from homology"/>
<dbReference type="GO" id="GO:0009252">
    <property type="term" value="P:peptidoglycan biosynthetic process"/>
    <property type="evidence" value="ECO:0007669"/>
    <property type="project" value="UniProtKB-KW"/>
</dbReference>
<dbReference type="AlphaFoldDB" id="A0A1H7JQ04"/>
<organism evidence="13 14">
    <name type="scientific">Pseudobutyrivibrio ruminis</name>
    <dbReference type="NCBI Taxonomy" id="46206"/>
    <lineage>
        <taxon>Bacteria</taxon>
        <taxon>Bacillati</taxon>
        <taxon>Bacillota</taxon>
        <taxon>Clostridia</taxon>
        <taxon>Lachnospirales</taxon>
        <taxon>Lachnospiraceae</taxon>
        <taxon>Pseudobutyrivibrio</taxon>
    </lineage>
</organism>
<dbReference type="GO" id="GO:0009002">
    <property type="term" value="F:serine-type D-Ala-D-Ala carboxypeptidase activity"/>
    <property type="evidence" value="ECO:0007669"/>
    <property type="project" value="InterPro"/>
</dbReference>
<keyword evidence="14" id="KW-1185">Reference proteome</keyword>
<keyword evidence="10" id="KW-1133">Transmembrane helix</keyword>
<feature type="active site" description="Acyl-ester intermediate" evidence="7">
    <location>
        <position position="69"/>
    </location>
</feature>
<feature type="signal peptide" evidence="11">
    <location>
        <begin position="1"/>
        <end position="30"/>
    </location>
</feature>
<keyword evidence="6" id="KW-0961">Cell wall biogenesis/degradation</keyword>
<feature type="binding site" evidence="8">
    <location>
        <position position="242"/>
    </location>
    <ligand>
        <name>substrate</name>
    </ligand>
</feature>
<evidence type="ECO:0000256" key="5">
    <source>
        <dbReference type="ARBA" id="ARBA00022984"/>
    </source>
</evidence>
<evidence type="ECO:0000256" key="10">
    <source>
        <dbReference type="SAM" id="Phobius"/>
    </source>
</evidence>
<feature type="chain" id="PRO_5010249232" evidence="11">
    <location>
        <begin position="31"/>
        <end position="464"/>
    </location>
</feature>
<keyword evidence="10" id="KW-0812">Transmembrane</keyword>
<protein>
    <submittedName>
        <fullName evidence="13">D-alanyl-D-alanine carboxypeptidase</fullName>
    </submittedName>
</protein>
<evidence type="ECO:0000256" key="7">
    <source>
        <dbReference type="PIRSR" id="PIRSR618044-1"/>
    </source>
</evidence>
<dbReference type="GO" id="GO:0006508">
    <property type="term" value="P:proteolysis"/>
    <property type="evidence" value="ECO:0007669"/>
    <property type="project" value="InterPro"/>
</dbReference>
<dbReference type="GO" id="GO:0071555">
    <property type="term" value="P:cell wall organization"/>
    <property type="evidence" value="ECO:0007669"/>
    <property type="project" value="UniProtKB-KW"/>
</dbReference>
<evidence type="ECO:0000256" key="3">
    <source>
        <dbReference type="ARBA" id="ARBA00022801"/>
    </source>
</evidence>
<reference evidence="14" key="1">
    <citation type="submission" date="2016-10" db="EMBL/GenBank/DDBJ databases">
        <authorList>
            <person name="Varghese N."/>
        </authorList>
    </citation>
    <scope>NUCLEOTIDE SEQUENCE [LARGE SCALE GENOMIC DNA]</scope>
    <source>
        <strain evidence="14">ACV-9</strain>
    </source>
</reference>
<accession>A0A1H7JQ04</accession>
<dbReference type="PANTHER" id="PTHR21581:SF33">
    <property type="entry name" value="D-ALANYL-D-ALANINE CARBOXYPEPTIDASE DACB"/>
    <property type="match status" value="1"/>
</dbReference>
<evidence type="ECO:0000256" key="6">
    <source>
        <dbReference type="ARBA" id="ARBA00023316"/>
    </source>
</evidence>
<dbReference type="PANTHER" id="PTHR21581">
    <property type="entry name" value="D-ALANYL-D-ALANINE CARBOXYPEPTIDASE"/>
    <property type="match status" value="1"/>
</dbReference>
<evidence type="ECO:0000256" key="9">
    <source>
        <dbReference type="RuleBase" id="RU004016"/>
    </source>
</evidence>
<dbReference type="SUPFAM" id="SSF56601">
    <property type="entry name" value="beta-lactamase/transpeptidase-like"/>
    <property type="match status" value="1"/>
</dbReference>
<keyword evidence="13" id="KW-0121">Carboxypeptidase</keyword>
<gene>
    <name evidence="13" type="ORF">SAMN02910377_01758</name>
</gene>
<keyword evidence="2 11" id="KW-0732">Signal</keyword>
<evidence type="ECO:0000313" key="13">
    <source>
        <dbReference type="EMBL" id="SEK76396.1"/>
    </source>
</evidence>
<dbReference type="InterPro" id="IPR001967">
    <property type="entry name" value="Peptidase_S11_N"/>
</dbReference>
<dbReference type="Gene3D" id="3.40.710.10">
    <property type="entry name" value="DD-peptidase/beta-lactamase superfamily"/>
    <property type="match status" value="1"/>
</dbReference>
<keyword evidence="13" id="KW-0645">Protease</keyword>
<evidence type="ECO:0000256" key="4">
    <source>
        <dbReference type="ARBA" id="ARBA00022960"/>
    </source>
</evidence>
<comment type="similarity">
    <text evidence="1 9">Belongs to the peptidase S11 family.</text>
</comment>
<evidence type="ECO:0000256" key="11">
    <source>
        <dbReference type="SAM" id="SignalP"/>
    </source>
</evidence>
<feature type="domain" description="Peptidase S11 D-alanyl-D-alanine carboxypeptidase A N-terminal" evidence="12">
    <location>
        <begin position="39"/>
        <end position="272"/>
    </location>
</feature>
<dbReference type="InterPro" id="IPR012338">
    <property type="entry name" value="Beta-lactam/transpept-like"/>
</dbReference>
<evidence type="ECO:0000313" key="14">
    <source>
        <dbReference type="Proteomes" id="UP000182321"/>
    </source>
</evidence>
<name>A0A1H7JQ04_9FIRM</name>
<dbReference type="Proteomes" id="UP000182321">
    <property type="component" value="Unassembled WGS sequence"/>
</dbReference>
<feature type="active site" evidence="7">
    <location>
        <position position="127"/>
    </location>
</feature>
<dbReference type="Pfam" id="PF00768">
    <property type="entry name" value="Peptidase_S11"/>
    <property type="match status" value="1"/>
</dbReference>
<dbReference type="PRINTS" id="PR00725">
    <property type="entry name" value="DADACBPTASE1"/>
</dbReference>
<keyword evidence="3" id="KW-0378">Hydrolase</keyword>
<keyword evidence="4" id="KW-0133">Cell shape</keyword>
<dbReference type="EMBL" id="FNZX01000010">
    <property type="protein sequence ID" value="SEK76396.1"/>
    <property type="molecule type" value="Genomic_DNA"/>
</dbReference>
<evidence type="ECO:0000256" key="1">
    <source>
        <dbReference type="ARBA" id="ARBA00007164"/>
    </source>
</evidence>
<dbReference type="InterPro" id="IPR018044">
    <property type="entry name" value="Peptidase_S11"/>
</dbReference>
<dbReference type="GO" id="GO:0008360">
    <property type="term" value="P:regulation of cell shape"/>
    <property type="evidence" value="ECO:0007669"/>
    <property type="project" value="UniProtKB-KW"/>
</dbReference>
<evidence type="ECO:0000259" key="12">
    <source>
        <dbReference type="Pfam" id="PF00768"/>
    </source>
</evidence>
<sequence length="464" mass="51644">MNIKRKLAKALAFIFIANSIFTMKSIQAEAADYWPSGVDVVAESAIVMEEETGTILYSKNMDDVHYPASITKIMTALIVLENCDLDETVTFSAEAVYGTELGSSSIARDVGEEMTVEQTLYGMMLESANECAYALGEHVAGDMDSFVDMMNAKAKELGCKNTHFNNSNGLPDEEHYTSAYDMALISRAAYKIPKFAEIVGTKNYTIPATNKHSDPTPLNNHHQMLHYYKTNQYLYEYCLGGKTGYTVVAGATLVTYAKKDGMTLVCVVMKDTTTDEYTDTTNLFEYCFDNFSKYAVADFASISEDDVNVTGILSENSELIKVDEDGIIVIPKTASILDVTSTVVPYSDSEDSSVIGQLQYSYADKSVGYANLIFTNAETAGSYPFDNIPVENGGSGKEYIQVDYPKIGLVILIILAVICLIMFIRSKSSEILLFRHRFMSRHQRPQKTNMTIIRDNGKRRKRRR</sequence>
<dbReference type="RefSeq" id="WP_074791090.1">
    <property type="nucleotide sequence ID" value="NZ_FNZX01000010.1"/>
</dbReference>